<dbReference type="GO" id="GO:0022857">
    <property type="term" value="F:transmembrane transporter activity"/>
    <property type="evidence" value="ECO:0007669"/>
    <property type="project" value="UniProtKB-UniRule"/>
</dbReference>
<keyword evidence="5 9" id="KW-0812">Transmembrane</keyword>
<comment type="similarity">
    <text evidence="8 9">Belongs to the TRAP transporter small permease family.</text>
</comment>
<evidence type="ECO:0000256" key="2">
    <source>
        <dbReference type="ARBA" id="ARBA00022448"/>
    </source>
</evidence>
<keyword evidence="2 9" id="KW-0813">Transport</keyword>
<evidence type="ECO:0000313" key="12">
    <source>
        <dbReference type="Proteomes" id="UP000245216"/>
    </source>
</evidence>
<protein>
    <recommendedName>
        <fullName evidence="9">TRAP transporter small permease protein</fullName>
    </recommendedName>
</protein>
<dbReference type="InterPro" id="IPR007387">
    <property type="entry name" value="TRAP_DctQ"/>
</dbReference>
<sequence>MLQPISKLIDFVALVSARLAELAAAILVTAMVWEVFARYVLHAPTVWAFDVAYMMNGAIFLLGMAWVMRQNEHISIDVVRKHLPKSLARISDVVLYLLVLFPLFAVLSKVGVNKAWMAWKLNEVEMVSPWAPVMWPFYACIAIGLIAFTLQLLAHGLRCAVKEQSPADVEVNP</sequence>
<feature type="domain" description="Tripartite ATP-independent periplasmic transporters DctQ component" evidence="10">
    <location>
        <begin position="28"/>
        <end position="158"/>
    </location>
</feature>
<comment type="subunit">
    <text evidence="9">The complex comprises the extracytoplasmic solute receptor protein and the two transmembrane proteins.</text>
</comment>
<dbReference type="Pfam" id="PF04290">
    <property type="entry name" value="DctQ"/>
    <property type="match status" value="1"/>
</dbReference>
<evidence type="ECO:0000256" key="4">
    <source>
        <dbReference type="ARBA" id="ARBA00022519"/>
    </source>
</evidence>
<feature type="transmembrane region" description="Helical" evidence="9">
    <location>
        <begin position="12"/>
        <end position="33"/>
    </location>
</feature>
<dbReference type="RefSeq" id="WP_109088774.1">
    <property type="nucleotide sequence ID" value="NZ_QEXO01000002.1"/>
</dbReference>
<feature type="transmembrane region" description="Helical" evidence="9">
    <location>
        <begin position="45"/>
        <end position="67"/>
    </location>
</feature>
<evidence type="ECO:0000256" key="6">
    <source>
        <dbReference type="ARBA" id="ARBA00022989"/>
    </source>
</evidence>
<comment type="caution">
    <text evidence="11">The sequence shown here is derived from an EMBL/GenBank/DDBJ whole genome shotgun (WGS) entry which is preliminary data.</text>
</comment>
<dbReference type="AlphaFoldDB" id="A0A2U2BKM6"/>
<proteinExistence type="inferred from homology"/>
<evidence type="ECO:0000256" key="8">
    <source>
        <dbReference type="ARBA" id="ARBA00038436"/>
    </source>
</evidence>
<organism evidence="11 12">
    <name type="scientific">Alcaligenes faecalis</name>
    <dbReference type="NCBI Taxonomy" id="511"/>
    <lineage>
        <taxon>Bacteria</taxon>
        <taxon>Pseudomonadati</taxon>
        <taxon>Pseudomonadota</taxon>
        <taxon>Betaproteobacteria</taxon>
        <taxon>Burkholderiales</taxon>
        <taxon>Alcaligenaceae</taxon>
        <taxon>Alcaligenes</taxon>
    </lineage>
</organism>
<evidence type="ECO:0000313" key="11">
    <source>
        <dbReference type="EMBL" id="PWE14539.1"/>
    </source>
</evidence>
<comment type="function">
    <text evidence="9">Part of the tripartite ATP-independent periplasmic (TRAP) transport system.</text>
</comment>
<dbReference type="STRING" id="511.UZ73_06375"/>
<reference evidence="11 12" key="1">
    <citation type="submission" date="2018-05" db="EMBL/GenBank/DDBJ databases">
        <title>Genome Sequence of an Efficient Indole-Degrading Bacterium, Alcaligenes sp.YBY.</title>
        <authorList>
            <person name="Yang B."/>
        </authorList>
    </citation>
    <scope>NUCLEOTIDE SEQUENCE [LARGE SCALE GENOMIC DNA]</scope>
    <source>
        <strain evidence="11 12">YBY</strain>
    </source>
</reference>
<keyword evidence="7 9" id="KW-0472">Membrane</keyword>
<keyword evidence="4 9" id="KW-0997">Cell inner membrane</keyword>
<name>A0A2U2BKM6_ALCFA</name>
<evidence type="ECO:0000256" key="9">
    <source>
        <dbReference type="RuleBase" id="RU369079"/>
    </source>
</evidence>
<evidence type="ECO:0000256" key="3">
    <source>
        <dbReference type="ARBA" id="ARBA00022475"/>
    </source>
</evidence>
<keyword evidence="6 9" id="KW-1133">Transmembrane helix</keyword>
<feature type="transmembrane region" description="Helical" evidence="9">
    <location>
        <begin position="87"/>
        <end position="107"/>
    </location>
</feature>
<dbReference type="EMBL" id="QEXO01000002">
    <property type="protein sequence ID" value="PWE14539.1"/>
    <property type="molecule type" value="Genomic_DNA"/>
</dbReference>
<keyword evidence="3" id="KW-1003">Cell membrane</keyword>
<reference evidence="11 12" key="2">
    <citation type="submission" date="2018-05" db="EMBL/GenBank/DDBJ databases">
        <authorList>
            <person name="Lanie J.A."/>
            <person name="Ng W.-L."/>
            <person name="Kazmierczak K.M."/>
            <person name="Andrzejewski T.M."/>
            <person name="Davidsen T.M."/>
            <person name="Wayne K.J."/>
            <person name="Tettelin H."/>
            <person name="Glass J.I."/>
            <person name="Rusch D."/>
            <person name="Podicherti R."/>
            <person name="Tsui H.-C.T."/>
            <person name="Winkler M.E."/>
        </authorList>
    </citation>
    <scope>NUCLEOTIDE SEQUENCE [LARGE SCALE GENOMIC DNA]</scope>
    <source>
        <strain evidence="11 12">YBY</strain>
    </source>
</reference>
<comment type="subcellular location">
    <subcellularLocation>
        <location evidence="1 9">Cell inner membrane</location>
        <topology evidence="1 9">Multi-pass membrane protein</topology>
    </subcellularLocation>
</comment>
<evidence type="ECO:0000256" key="1">
    <source>
        <dbReference type="ARBA" id="ARBA00004429"/>
    </source>
</evidence>
<dbReference type="PANTHER" id="PTHR35011">
    <property type="entry name" value="2,3-DIKETO-L-GULONATE TRAP TRANSPORTER SMALL PERMEASE PROTEIN YIAM"/>
    <property type="match status" value="1"/>
</dbReference>
<gene>
    <name evidence="11" type="ORF">DF183_07425</name>
</gene>
<feature type="transmembrane region" description="Helical" evidence="9">
    <location>
        <begin position="135"/>
        <end position="154"/>
    </location>
</feature>
<dbReference type="InterPro" id="IPR055348">
    <property type="entry name" value="DctQ"/>
</dbReference>
<evidence type="ECO:0000259" key="10">
    <source>
        <dbReference type="Pfam" id="PF04290"/>
    </source>
</evidence>
<evidence type="ECO:0000256" key="7">
    <source>
        <dbReference type="ARBA" id="ARBA00023136"/>
    </source>
</evidence>
<dbReference type="Proteomes" id="UP000245216">
    <property type="component" value="Unassembled WGS sequence"/>
</dbReference>
<accession>A0A2U2BKM6</accession>
<dbReference type="GO" id="GO:0005886">
    <property type="term" value="C:plasma membrane"/>
    <property type="evidence" value="ECO:0007669"/>
    <property type="project" value="UniProtKB-SubCell"/>
</dbReference>
<evidence type="ECO:0000256" key="5">
    <source>
        <dbReference type="ARBA" id="ARBA00022692"/>
    </source>
</evidence>